<accession>A0ACC6P2G2</accession>
<dbReference type="EMBL" id="JAWDIE010000010">
    <property type="protein sequence ID" value="MEJ7138389.1"/>
    <property type="molecule type" value="Genomic_DNA"/>
</dbReference>
<dbReference type="Proteomes" id="UP001364695">
    <property type="component" value="Unassembled WGS sequence"/>
</dbReference>
<reference evidence="1" key="1">
    <citation type="submission" date="2023-10" db="EMBL/GenBank/DDBJ databases">
        <title>Amphibacter perezi, gen. nov., sp. nov. a novel taxa of the family Comamonadaceae, class Betaproteobacteria isolated from the skin microbiota of Pelophylax perezi from different populations.</title>
        <authorList>
            <person name="Costa S."/>
            <person name="Proenca D.N."/>
            <person name="Lopes I."/>
            <person name="Morais P.V."/>
        </authorList>
    </citation>
    <scope>NUCLEOTIDE SEQUENCE</scope>
    <source>
        <strain evidence="1">SL12-8</strain>
    </source>
</reference>
<evidence type="ECO:0000313" key="1">
    <source>
        <dbReference type="EMBL" id="MEJ7138389.1"/>
    </source>
</evidence>
<protein>
    <submittedName>
        <fullName evidence="1">Heme biosynthesis HemY N-terminal domain-containing protein</fullName>
    </submittedName>
</protein>
<proteinExistence type="predicted"/>
<name>A0ACC6P2G2_9BURK</name>
<evidence type="ECO:0000313" key="2">
    <source>
        <dbReference type="Proteomes" id="UP001364695"/>
    </source>
</evidence>
<comment type="caution">
    <text evidence="1">The sequence shown here is derived from an EMBL/GenBank/DDBJ whole genome shotgun (WGS) entry which is preliminary data.</text>
</comment>
<gene>
    <name evidence="1" type="ORF">RV045_08085</name>
</gene>
<organism evidence="1 2">
    <name type="scientific">Amphibiibacter pelophylacis</name>
    <dbReference type="NCBI Taxonomy" id="1799477"/>
    <lineage>
        <taxon>Bacteria</taxon>
        <taxon>Pseudomonadati</taxon>
        <taxon>Pseudomonadota</taxon>
        <taxon>Betaproteobacteria</taxon>
        <taxon>Burkholderiales</taxon>
        <taxon>Sphaerotilaceae</taxon>
        <taxon>Amphibiibacter</taxon>
    </lineage>
</organism>
<sequence>MRYVIVLVIIAIVAALAASGLGYDQGAVSFVMGGVKTDLSLNLFVALALALYLLLLVLTLAVRALFRVPRRLSQWRGHKRDHQAQVALRAAIADTWAGREAQATKSVHRALQLFAALPEGAQDPDAMALLHLLQADVAHHRKQPDERDAALAHALTQGQTAHPRVNPWEESARLWQATWAHEDGQHEAALDLISALPDAVRRRPRVARLYTDALLALGRPVDALHAAQAMGQKPAFFALTTRKAPTAESELKTGQALTVALSQASDLDALDTAWRDAGKAAQHQIQWAALAARRAQQLGDSGRALNWLKPLWDRYFDQPQDSRPELGLAVLRASAATDAKWLKATDKVYARHDSDPLPASVLAACGLIFAHQGLSGRALAPLQAAADSGELPAAERRLAWLWLAHLHAQQGHADQAAAAQRQATALEDVLLAALLPAGAAPAEAEAAPQLAAPDAVKG</sequence>
<keyword evidence="2" id="KW-1185">Reference proteome</keyword>